<evidence type="ECO:0000313" key="5">
    <source>
        <dbReference type="EMBL" id="KAG8465587.1"/>
    </source>
</evidence>
<proteinExistence type="inferred from homology"/>
<evidence type="ECO:0000256" key="2">
    <source>
        <dbReference type="SAM" id="MobiDB-lite"/>
    </source>
</evidence>
<protein>
    <recommendedName>
        <fullName evidence="4">Exostosin GT47 domain-containing protein</fullName>
    </recommendedName>
</protein>
<evidence type="ECO:0000259" key="4">
    <source>
        <dbReference type="Pfam" id="PF03016"/>
    </source>
</evidence>
<evidence type="ECO:0000256" key="1">
    <source>
        <dbReference type="ARBA" id="ARBA00010271"/>
    </source>
</evidence>
<dbReference type="Proteomes" id="UP000751190">
    <property type="component" value="Unassembled WGS sequence"/>
</dbReference>
<feature type="chain" id="PRO_5035241149" description="Exostosin GT47 domain-containing protein" evidence="3">
    <location>
        <begin position="18"/>
        <end position="532"/>
    </location>
</feature>
<accession>A0A8J5XP60</accession>
<comment type="similarity">
    <text evidence="1">Belongs to the glycosyltransferase 47 family.</text>
</comment>
<dbReference type="EMBL" id="JAGTXO010000010">
    <property type="protein sequence ID" value="KAG8465587.1"/>
    <property type="molecule type" value="Genomic_DNA"/>
</dbReference>
<feature type="signal peptide" evidence="3">
    <location>
        <begin position="1"/>
        <end position="17"/>
    </location>
</feature>
<dbReference type="PANTHER" id="PTHR11062">
    <property type="entry name" value="EXOSTOSIN HEPARAN SULFATE GLYCOSYLTRANSFERASE -RELATED"/>
    <property type="match status" value="1"/>
</dbReference>
<name>A0A8J5XP60_DIALT</name>
<feature type="region of interest" description="Disordered" evidence="2">
    <location>
        <begin position="491"/>
        <end position="515"/>
    </location>
</feature>
<feature type="region of interest" description="Disordered" evidence="2">
    <location>
        <begin position="431"/>
        <end position="464"/>
    </location>
</feature>
<keyword evidence="3" id="KW-0732">Signal</keyword>
<evidence type="ECO:0000256" key="3">
    <source>
        <dbReference type="SAM" id="SignalP"/>
    </source>
</evidence>
<sequence>MRTVAQVLAAALALAFAQNEPGELRYYMYTQPELDFSHLLACPGVAQLVNSTHGEGLQEIHVWERLSKPQPWRVATPQEANVFYVPVMEYLSWKVGTCNGASHATRMIQAYTTLRKLPSFRRRAGRDHFWVSSKSHAYGPDLVGTQFANLNASISMRMRMKPLSKALRRSIVGRMKPFGRVHPKAVSSAVGSCTFDVGHQPNQEALRIFKAADPLHPRERLVYFAGSFDVCCTGKLIRCRLANLLPMTDGDADTLLVPSRGARGIGRDCTEKALISVAAKRGVHVEQVAAEYRRLADGPSGNRYVQMAHYMANSVFCLAPAGDTCTSSRFYSALAAGCIPVVLCDGLKAAFHDLVEYRSFTLSYDTTVLMDNPMSLMDALRAVPADEIRRMQRALVENRDRVLFQVGDGQRVVANLLSEVAMCLHRSRAPAYKPDGASDKPSEYDDASTADAQPSTEAHSSAEHTLEELRAAVQRLEEQQAVMLNTIGRLAGRAGGGRGSERDGHRALARQDQPCALALSAPERAVWPATAR</sequence>
<dbReference type="AlphaFoldDB" id="A0A8J5XP60"/>
<feature type="domain" description="Exostosin GT47" evidence="4">
    <location>
        <begin position="49"/>
        <end position="371"/>
    </location>
</feature>
<organism evidence="5 6">
    <name type="scientific">Diacronema lutheri</name>
    <name type="common">Unicellular marine alga</name>
    <name type="synonym">Monochrysis lutheri</name>
    <dbReference type="NCBI Taxonomy" id="2081491"/>
    <lineage>
        <taxon>Eukaryota</taxon>
        <taxon>Haptista</taxon>
        <taxon>Haptophyta</taxon>
        <taxon>Pavlovophyceae</taxon>
        <taxon>Pavlovales</taxon>
        <taxon>Pavlovaceae</taxon>
        <taxon>Diacronema</taxon>
    </lineage>
</organism>
<comment type="caution">
    <text evidence="5">The sequence shown here is derived from an EMBL/GenBank/DDBJ whole genome shotgun (WGS) entry which is preliminary data.</text>
</comment>
<keyword evidence="6" id="KW-1185">Reference proteome</keyword>
<dbReference type="GO" id="GO:0016757">
    <property type="term" value="F:glycosyltransferase activity"/>
    <property type="evidence" value="ECO:0007669"/>
    <property type="project" value="InterPro"/>
</dbReference>
<dbReference type="InterPro" id="IPR040911">
    <property type="entry name" value="Exostosin_GT47"/>
</dbReference>
<dbReference type="PANTHER" id="PTHR11062:SF281">
    <property type="entry name" value="EXOSTOSIN-LIKE 2"/>
    <property type="match status" value="1"/>
</dbReference>
<dbReference type="Pfam" id="PF03016">
    <property type="entry name" value="Exostosin_GT47"/>
    <property type="match status" value="1"/>
</dbReference>
<dbReference type="OrthoDB" id="1924787at2759"/>
<gene>
    <name evidence="5" type="ORF">KFE25_002894</name>
</gene>
<reference evidence="5" key="1">
    <citation type="submission" date="2021-05" db="EMBL/GenBank/DDBJ databases">
        <title>The genome of the haptophyte Pavlova lutheri (Diacronema luteri, Pavlovales) - a model for lipid biosynthesis in eukaryotic algae.</title>
        <authorList>
            <person name="Hulatt C.J."/>
            <person name="Posewitz M.C."/>
        </authorList>
    </citation>
    <scope>NUCLEOTIDE SEQUENCE</scope>
    <source>
        <strain evidence="5">NIVA-4/92</strain>
    </source>
</reference>
<feature type="compositionally biased region" description="Polar residues" evidence="2">
    <location>
        <begin position="450"/>
        <end position="459"/>
    </location>
</feature>
<evidence type="ECO:0000313" key="6">
    <source>
        <dbReference type="Proteomes" id="UP000751190"/>
    </source>
</evidence>
<dbReference type="InterPro" id="IPR004263">
    <property type="entry name" value="Exostosin"/>
</dbReference>